<dbReference type="RefSeq" id="WP_139341689.1">
    <property type="nucleotide sequence ID" value="NZ_AP031462.1"/>
</dbReference>
<dbReference type="Proteomes" id="UP000254919">
    <property type="component" value="Unassembled WGS sequence"/>
</dbReference>
<sequence length="321" mass="33946">MAGADAVTGRLRRRHLLGGTLGLGAAVLAPGPLSAQPAPLPVSARDSIPGDAPRYTDRALSAVPNEAAMPRRFWAPGLNEAYVPQGLTVLGEEILVAAYQSLTHDQADGPSRVFRLSRRDGSLRGSFALPEEFGHPGGLATDGQVLFAANSGMVLALDAASLDAPDGPRPLATRRVDRSMGPAFLACDGRSLWFGPWRKSGSPRLHAVPVQRFVEGDGHPVTPADAVRDIPLPLRAQGAAADAEGRIWIACSAGAAPGELHRLDPEDGTRLESHGAPGGIEDLGFDRDGLLWSVSEAGSQRWNGWPTFFPLVFAMDVTRLR</sequence>
<reference evidence="1 2" key="1">
    <citation type="submission" date="2018-06" db="EMBL/GenBank/DDBJ databases">
        <authorList>
            <consortium name="Pathogen Informatics"/>
            <person name="Doyle S."/>
        </authorList>
    </citation>
    <scope>NUCLEOTIDE SEQUENCE [LARGE SCALE GENOMIC DNA]</scope>
    <source>
        <strain evidence="1 2">NCTC13291</strain>
    </source>
</reference>
<dbReference type="AlphaFoldDB" id="A0A379N4E7"/>
<dbReference type="GeneID" id="99634406"/>
<evidence type="ECO:0000313" key="2">
    <source>
        <dbReference type="Proteomes" id="UP000254919"/>
    </source>
</evidence>
<name>A0A379N4E7_9PROT</name>
<organism evidence="1 2">
    <name type="scientific">Roseomonas mucosa</name>
    <dbReference type="NCBI Taxonomy" id="207340"/>
    <lineage>
        <taxon>Bacteria</taxon>
        <taxon>Pseudomonadati</taxon>
        <taxon>Pseudomonadota</taxon>
        <taxon>Alphaproteobacteria</taxon>
        <taxon>Acetobacterales</taxon>
        <taxon>Roseomonadaceae</taxon>
        <taxon>Roseomonas</taxon>
    </lineage>
</organism>
<dbReference type="SUPFAM" id="SSF50969">
    <property type="entry name" value="YVTN repeat-like/Quinoprotein amine dehydrogenase"/>
    <property type="match status" value="1"/>
</dbReference>
<dbReference type="InterPro" id="IPR015943">
    <property type="entry name" value="WD40/YVTN_repeat-like_dom_sf"/>
</dbReference>
<protein>
    <recommendedName>
        <fullName evidence="3">Gluconolactonase</fullName>
    </recommendedName>
</protein>
<dbReference type="InterPro" id="IPR011044">
    <property type="entry name" value="Quino_amine_DH_bsu"/>
</dbReference>
<evidence type="ECO:0008006" key="3">
    <source>
        <dbReference type="Google" id="ProtNLM"/>
    </source>
</evidence>
<evidence type="ECO:0000313" key="1">
    <source>
        <dbReference type="EMBL" id="SUE41679.1"/>
    </source>
</evidence>
<dbReference type="PROSITE" id="PS51318">
    <property type="entry name" value="TAT"/>
    <property type="match status" value="1"/>
</dbReference>
<dbReference type="EMBL" id="UGVN01000001">
    <property type="protein sequence ID" value="SUE41679.1"/>
    <property type="molecule type" value="Genomic_DNA"/>
</dbReference>
<dbReference type="OrthoDB" id="8156087at2"/>
<accession>A0A379N4E7</accession>
<dbReference type="InterPro" id="IPR006311">
    <property type="entry name" value="TAT_signal"/>
</dbReference>
<gene>
    <name evidence="1" type="ORF">NCTC13291_03273</name>
</gene>
<dbReference type="Gene3D" id="2.130.10.10">
    <property type="entry name" value="YVTN repeat-like/Quinoprotein amine dehydrogenase"/>
    <property type="match status" value="1"/>
</dbReference>
<proteinExistence type="predicted"/>